<gene>
    <name evidence="12" type="ORF">BCF33_2737</name>
</gene>
<evidence type="ECO:0000256" key="1">
    <source>
        <dbReference type="ARBA" id="ARBA00003196"/>
    </source>
</evidence>
<reference evidence="12 13" key="1">
    <citation type="submission" date="2018-03" db="EMBL/GenBank/DDBJ databases">
        <title>Genomic Encyclopedia of Archaeal and Bacterial Type Strains, Phase II (KMG-II): from individual species to whole genera.</title>
        <authorList>
            <person name="Goeker M."/>
        </authorList>
    </citation>
    <scope>NUCLEOTIDE SEQUENCE [LARGE SCALE GENOMIC DNA]</scope>
    <source>
        <strain evidence="12 13">DSM 29318</strain>
    </source>
</reference>
<evidence type="ECO:0000259" key="11">
    <source>
        <dbReference type="PROSITE" id="PS51007"/>
    </source>
</evidence>
<dbReference type="GO" id="GO:0005506">
    <property type="term" value="F:iron ion binding"/>
    <property type="evidence" value="ECO:0007669"/>
    <property type="project" value="InterPro"/>
</dbReference>
<protein>
    <recommendedName>
        <fullName evidence="2">Photosynthetic reaction center cytochrome c subunit</fullName>
    </recommendedName>
</protein>
<dbReference type="GO" id="GO:0020037">
    <property type="term" value="F:heme binding"/>
    <property type="evidence" value="ECO:0007669"/>
    <property type="project" value="InterPro"/>
</dbReference>
<evidence type="ECO:0000256" key="2">
    <source>
        <dbReference type="ARBA" id="ARBA00015978"/>
    </source>
</evidence>
<comment type="caution">
    <text evidence="12">The sequence shown here is derived from an EMBL/GenBank/DDBJ whole genome shotgun (WGS) entry which is preliminary data.</text>
</comment>
<dbReference type="RefSeq" id="WP_106161764.1">
    <property type="nucleotide sequence ID" value="NZ_PVTT01000003.1"/>
</dbReference>
<evidence type="ECO:0000256" key="4">
    <source>
        <dbReference type="ARBA" id="ARBA00022531"/>
    </source>
</evidence>
<keyword evidence="5 9" id="KW-0349">Heme</keyword>
<keyword evidence="7" id="KW-0249">Electron transport</keyword>
<dbReference type="InterPro" id="IPR023119">
    <property type="entry name" value="Multihaem_cyt_PRC_cyt_su-like"/>
</dbReference>
<keyword evidence="10" id="KW-0812">Transmembrane</keyword>
<proteinExistence type="predicted"/>
<feature type="transmembrane region" description="Helical" evidence="10">
    <location>
        <begin position="9"/>
        <end position="29"/>
    </location>
</feature>
<keyword evidence="6 9" id="KW-0479">Metal-binding</keyword>
<dbReference type="Proteomes" id="UP000238801">
    <property type="component" value="Unassembled WGS sequence"/>
</dbReference>
<organism evidence="12 13">
    <name type="scientific">Hasllibacter halocynthiae</name>
    <dbReference type="NCBI Taxonomy" id="595589"/>
    <lineage>
        <taxon>Bacteria</taxon>
        <taxon>Pseudomonadati</taxon>
        <taxon>Pseudomonadota</taxon>
        <taxon>Alphaproteobacteria</taxon>
        <taxon>Rhodobacterales</taxon>
        <taxon>Roseobacteraceae</taxon>
        <taxon>Hasllibacter</taxon>
    </lineage>
</organism>
<feature type="domain" description="Cytochrome c" evidence="11">
    <location>
        <begin position="240"/>
        <end position="378"/>
    </location>
</feature>
<dbReference type="GO" id="GO:0030077">
    <property type="term" value="C:plasma membrane light-harvesting complex"/>
    <property type="evidence" value="ECO:0007669"/>
    <property type="project" value="InterPro"/>
</dbReference>
<keyword evidence="3" id="KW-0813">Transport</keyword>
<evidence type="ECO:0000256" key="7">
    <source>
        <dbReference type="ARBA" id="ARBA00022982"/>
    </source>
</evidence>
<dbReference type="GO" id="GO:0019684">
    <property type="term" value="P:photosynthesis, light reaction"/>
    <property type="evidence" value="ECO:0007669"/>
    <property type="project" value="InterPro"/>
</dbReference>
<evidence type="ECO:0000256" key="3">
    <source>
        <dbReference type="ARBA" id="ARBA00022448"/>
    </source>
</evidence>
<evidence type="ECO:0000256" key="9">
    <source>
        <dbReference type="PROSITE-ProRule" id="PRU00433"/>
    </source>
</evidence>
<dbReference type="SUPFAM" id="SSF48695">
    <property type="entry name" value="Multiheme cytochromes"/>
    <property type="match status" value="1"/>
</dbReference>
<accession>A0A2T0WZM5</accession>
<dbReference type="InterPro" id="IPR009056">
    <property type="entry name" value="Cyt_c-like_dom"/>
</dbReference>
<dbReference type="InterPro" id="IPR003158">
    <property type="entry name" value="Photosyn_RC_cyt_c-su"/>
</dbReference>
<keyword evidence="8 9" id="KW-0408">Iron</keyword>
<keyword evidence="4" id="KW-0602">Photosynthesis</keyword>
<keyword evidence="13" id="KW-1185">Reference proteome</keyword>
<evidence type="ECO:0000256" key="5">
    <source>
        <dbReference type="ARBA" id="ARBA00022617"/>
    </source>
</evidence>
<evidence type="ECO:0000256" key="10">
    <source>
        <dbReference type="SAM" id="Phobius"/>
    </source>
</evidence>
<dbReference type="Gene3D" id="1.10.468.10">
    <property type="entry name" value="Photosynthetic Reaction Center, subunit C, domain 2"/>
    <property type="match status" value="2"/>
</dbReference>
<evidence type="ECO:0000313" key="13">
    <source>
        <dbReference type="Proteomes" id="UP000238801"/>
    </source>
</evidence>
<dbReference type="GO" id="GO:0009055">
    <property type="term" value="F:electron transfer activity"/>
    <property type="evidence" value="ECO:0007669"/>
    <property type="project" value="InterPro"/>
</dbReference>
<evidence type="ECO:0000256" key="6">
    <source>
        <dbReference type="ARBA" id="ARBA00022723"/>
    </source>
</evidence>
<dbReference type="InterPro" id="IPR036280">
    <property type="entry name" value="Multihaem_cyt_sf"/>
</dbReference>
<keyword evidence="10" id="KW-0472">Membrane</keyword>
<dbReference type="Pfam" id="PF02276">
    <property type="entry name" value="CytoC_RC"/>
    <property type="match status" value="1"/>
</dbReference>
<dbReference type="PROSITE" id="PS51007">
    <property type="entry name" value="CYTC"/>
    <property type="match status" value="1"/>
</dbReference>
<keyword evidence="10" id="KW-1133">Transmembrane helix</keyword>
<name>A0A2T0WZM5_9RHOB</name>
<dbReference type="CDD" id="cd09224">
    <property type="entry name" value="CytoC_RC"/>
    <property type="match status" value="1"/>
</dbReference>
<sequence length="390" mass="42923">MARDPQHRGLVYGLSGVAAVAAAVFLLVVPEWDAPPIVSVEHGPDALAMNTFLTPGRGVDPLNVLEFPVPDPVADRGVTAGEAYGDVEVLADLDAAQFDRLMVAVTEWVAPNEGCTFCHAAGADGAPDYEAEPPYTFAVAREMLTMVREMNADPRPHVQPQGVTCFSCHRGQNVPVYTWNRAGEWAPASERWYGKPPEWIRTARTIRDFMPREAFSDFILHDRSAMVQAQHIYPEQQSARRFPEGTPAFERAEHVYLFMMQMSDGLGVNCTACHNSRAFYDWGQSTPLRVPAWYAIDQTRRANLAHISPLAAVLPAERLGPAGDAMKANCMTCHVGQLRPLNGTEMISHFPGLVAPSPSPPLTDEESDELWEFIHAAERERAAPGVRVPD</sequence>
<evidence type="ECO:0000256" key="8">
    <source>
        <dbReference type="ARBA" id="ARBA00023004"/>
    </source>
</evidence>
<evidence type="ECO:0000313" key="12">
    <source>
        <dbReference type="EMBL" id="PRY92044.1"/>
    </source>
</evidence>
<dbReference type="EMBL" id="PVTT01000003">
    <property type="protein sequence ID" value="PRY92044.1"/>
    <property type="molecule type" value="Genomic_DNA"/>
</dbReference>
<dbReference type="OrthoDB" id="9813732at2"/>
<dbReference type="AlphaFoldDB" id="A0A2T0WZM5"/>
<comment type="function">
    <text evidence="1">The reaction center of purple bacteria contains a tightly bound cytochrome molecule which re-reduces the photo oxidized primary electron donor.</text>
</comment>